<accession>A0ABX7FTP8</accession>
<dbReference type="PANTHER" id="PTHR33744">
    <property type="entry name" value="CARBOHYDRATE DIACID REGULATOR"/>
    <property type="match status" value="1"/>
</dbReference>
<dbReference type="EMBL" id="CP069127">
    <property type="protein sequence ID" value="QRG69619.1"/>
    <property type="molecule type" value="Genomic_DNA"/>
</dbReference>
<gene>
    <name evidence="2" type="ORF">JNE38_11140</name>
</gene>
<evidence type="ECO:0000259" key="1">
    <source>
        <dbReference type="Pfam" id="PF13556"/>
    </source>
</evidence>
<protein>
    <submittedName>
        <fullName evidence="2">Helix-turn-helix domain-containing protein</fullName>
    </submittedName>
</protein>
<dbReference type="InterPro" id="IPR025736">
    <property type="entry name" value="PucR_C-HTH_dom"/>
</dbReference>
<keyword evidence="3" id="KW-1185">Reference proteome</keyword>
<dbReference type="RefSeq" id="WP_203356606.1">
    <property type="nucleotide sequence ID" value="NZ_CP069127.1"/>
</dbReference>
<sequence length="337" mass="38709">MEQWMNHTDRIRRETDLPIVYMKTSQTEAEQIVLEQEQKGWELVARAEDNEMVSLVFIESASWHPSARALLALFFSPKPPKSEVPLTSQVSAWLLSISTGSHLLPPPSRLEQLWAWREKRAVFLIERCRPDSKLEWSSLQPLLHDFFKGENPSLTFIPLGSLYYLLLVPLSMLGNQCDPEEHLEWASGLHDLIATERMEHVRLTVALPISTPLSLEKSFRQLLTLSQALTQFCPRVMVAGSWQYPLEQWAISLPADTARQIAKSLQASITASALNEEQIETLETLFRCQLNISDTARQLFLHRNTLLYRLDKLTEQTGLDPRQFSHAVLLKQLLLFR</sequence>
<dbReference type="SUPFAM" id="SSF46689">
    <property type="entry name" value="Homeodomain-like"/>
    <property type="match status" value="1"/>
</dbReference>
<evidence type="ECO:0000313" key="2">
    <source>
        <dbReference type="EMBL" id="QRG69619.1"/>
    </source>
</evidence>
<dbReference type="Gene3D" id="1.10.10.2840">
    <property type="entry name" value="PucR C-terminal helix-turn-helix domain"/>
    <property type="match status" value="1"/>
</dbReference>
<name>A0ABX7FTP8_BRECH</name>
<reference evidence="2 3" key="1">
    <citation type="submission" date="2021-01" db="EMBL/GenBank/DDBJ databases">
        <title>Identification of strong promoters based on the transcriptome of Brevibacillus choshinensis.</title>
        <authorList>
            <person name="Yao D."/>
            <person name="Zhang K."/>
            <person name="Wu J."/>
        </authorList>
    </citation>
    <scope>NUCLEOTIDE SEQUENCE [LARGE SCALE GENOMIC DNA]</scope>
    <source>
        <strain evidence="2 3">HPD31-SP3</strain>
    </source>
</reference>
<dbReference type="InterPro" id="IPR009057">
    <property type="entry name" value="Homeodomain-like_sf"/>
</dbReference>
<dbReference type="Pfam" id="PF13556">
    <property type="entry name" value="HTH_30"/>
    <property type="match status" value="1"/>
</dbReference>
<organism evidence="2 3">
    <name type="scientific">Brevibacillus choshinensis</name>
    <dbReference type="NCBI Taxonomy" id="54911"/>
    <lineage>
        <taxon>Bacteria</taxon>
        <taxon>Bacillati</taxon>
        <taxon>Bacillota</taxon>
        <taxon>Bacilli</taxon>
        <taxon>Bacillales</taxon>
        <taxon>Paenibacillaceae</taxon>
        <taxon>Brevibacillus</taxon>
    </lineage>
</organism>
<dbReference type="InterPro" id="IPR051448">
    <property type="entry name" value="CdaR-like_regulators"/>
</dbReference>
<proteinExistence type="predicted"/>
<evidence type="ECO:0000313" key="3">
    <source>
        <dbReference type="Proteomes" id="UP000596248"/>
    </source>
</evidence>
<dbReference type="InterPro" id="IPR042070">
    <property type="entry name" value="PucR_C-HTH_sf"/>
</dbReference>
<feature type="domain" description="PucR C-terminal helix-turn-helix" evidence="1">
    <location>
        <begin position="279"/>
        <end position="330"/>
    </location>
</feature>
<dbReference type="PANTHER" id="PTHR33744:SF15">
    <property type="entry name" value="CARBOHYDRATE DIACID REGULATOR"/>
    <property type="match status" value="1"/>
</dbReference>
<dbReference type="Proteomes" id="UP000596248">
    <property type="component" value="Chromosome"/>
</dbReference>